<feature type="compositionally biased region" description="Polar residues" evidence="3">
    <location>
        <begin position="415"/>
        <end position="425"/>
    </location>
</feature>
<organism evidence="5">
    <name type="scientific">Anopheles coluzzii</name>
    <name type="common">African malaria mosquito</name>
    <dbReference type="NCBI Taxonomy" id="1518534"/>
    <lineage>
        <taxon>Eukaryota</taxon>
        <taxon>Metazoa</taxon>
        <taxon>Ecdysozoa</taxon>
        <taxon>Arthropoda</taxon>
        <taxon>Hexapoda</taxon>
        <taxon>Insecta</taxon>
        <taxon>Pterygota</taxon>
        <taxon>Neoptera</taxon>
        <taxon>Endopterygota</taxon>
        <taxon>Diptera</taxon>
        <taxon>Nematocera</taxon>
        <taxon>Culicoidea</taxon>
        <taxon>Culicidae</taxon>
        <taxon>Anophelinae</taxon>
        <taxon>Anopheles</taxon>
    </lineage>
</organism>
<evidence type="ECO:0000256" key="3">
    <source>
        <dbReference type="SAM" id="MobiDB-lite"/>
    </source>
</evidence>
<dbReference type="Proteomes" id="UP000075882">
    <property type="component" value="Unassembled WGS sequence"/>
</dbReference>
<dbReference type="AlphaFoldDB" id="A0A8W7PYV4"/>
<proteinExistence type="inferred from homology"/>
<evidence type="ECO:0000256" key="1">
    <source>
        <dbReference type="ARBA" id="ARBA00005607"/>
    </source>
</evidence>
<feature type="domain" description="Shq1 C-terminal" evidence="4">
    <location>
        <begin position="209"/>
        <end position="371"/>
    </location>
</feature>
<evidence type="ECO:0000313" key="5">
    <source>
        <dbReference type="EnsemblMetazoa" id="ACOM040013-PA.1"/>
    </source>
</evidence>
<dbReference type="GO" id="GO:0005737">
    <property type="term" value="C:cytoplasm"/>
    <property type="evidence" value="ECO:0007669"/>
    <property type="project" value="TreeGrafter"/>
</dbReference>
<dbReference type="GO" id="GO:0000493">
    <property type="term" value="P:box H/ACA snoRNP assembly"/>
    <property type="evidence" value="ECO:0007669"/>
    <property type="project" value="InterPro"/>
</dbReference>
<dbReference type="InterPro" id="IPR007009">
    <property type="entry name" value="Shq1_C"/>
</dbReference>
<protein>
    <recommendedName>
        <fullName evidence="2">Protein SHQ1 homolog</fullName>
    </recommendedName>
</protein>
<dbReference type="EnsemblMetazoa" id="ACOM040013-RA">
    <property type="protein sequence ID" value="ACOM040013-PA.1"/>
    <property type="gene ID" value="ACOM040013"/>
</dbReference>
<accession>A0A8W7PYV4</accession>
<feature type="region of interest" description="Disordered" evidence="3">
    <location>
        <begin position="385"/>
        <end position="427"/>
    </location>
</feature>
<dbReference type="VEuPathDB" id="VectorBase:ACON2_038388"/>
<reference evidence="5" key="1">
    <citation type="submission" date="2022-08" db="UniProtKB">
        <authorList>
            <consortium name="EnsemblMetazoa"/>
        </authorList>
    </citation>
    <scope>IDENTIFICATION</scope>
</reference>
<dbReference type="PANTHER" id="PTHR12967:SF0">
    <property type="entry name" value="PROTEIN SHQ1 HOMOLOG"/>
    <property type="match status" value="1"/>
</dbReference>
<sequence length="438" mass="50058">LLVNKFPTRVPHFLSTTMEDNLSFRTVLECNHIDVLLDLPELDLEHESNLVLDVFPNECTFTAAPYHARIPLPQPAQPGKAFPESIDYEKNTVSFRVPLEAKAKAVDNDTPSFPYGFCHFYSGPLALETSQELKVLPNPQECSFSQRLEMKEAAEKSDFSAEHYGMDYIQFSIDQLGLDLENFPAPSKLTADQLYRIRVIVDEKVREQESYTSIEDHRAVLLGLIDILLAAVYDQLTNSNELNEANSHINIHRISGTLAYFVEYGGVEQMLRSFYRRSCTYPYYRNKDIALACVKQVLHIMSSEDRKQWIQQQLIHTYEAFKRTDCAVLNHYFIKDFIRYVELGLNEETLLQCVEEVEKMLPDIHQASLGFGEESLLQKLLQDIMGQEESDSTDSDDYESSEEDSEESDSDNESVGTDTDANPNENVLEKLMNLKLSG</sequence>
<name>A0A8W7PYV4_ANOCL</name>
<dbReference type="InterPro" id="IPR039742">
    <property type="entry name" value="Shq1"/>
</dbReference>
<evidence type="ECO:0000256" key="2">
    <source>
        <dbReference type="ARBA" id="ARBA00013750"/>
    </source>
</evidence>
<dbReference type="GO" id="GO:0005654">
    <property type="term" value="C:nucleoplasm"/>
    <property type="evidence" value="ECO:0007669"/>
    <property type="project" value="TreeGrafter"/>
</dbReference>
<evidence type="ECO:0000259" key="4">
    <source>
        <dbReference type="Pfam" id="PF04925"/>
    </source>
</evidence>
<dbReference type="PANTHER" id="PTHR12967">
    <property type="entry name" value="PROTEIN SHQ1 HOMOLOG"/>
    <property type="match status" value="1"/>
</dbReference>
<feature type="compositionally biased region" description="Acidic residues" evidence="3">
    <location>
        <begin position="386"/>
        <end position="412"/>
    </location>
</feature>
<comment type="similarity">
    <text evidence="1">Belongs to the SHQ1 family.</text>
</comment>
<dbReference type="GO" id="GO:0051082">
    <property type="term" value="F:unfolded protein binding"/>
    <property type="evidence" value="ECO:0007669"/>
    <property type="project" value="TreeGrafter"/>
</dbReference>
<dbReference type="Pfam" id="PF04925">
    <property type="entry name" value="SHQ1"/>
    <property type="match status" value="1"/>
</dbReference>